<evidence type="ECO:0000313" key="3">
    <source>
        <dbReference type="Proteomes" id="UP001221189"/>
    </source>
</evidence>
<dbReference type="RefSeq" id="WP_273602328.1">
    <property type="nucleotide sequence ID" value="NZ_JAQQXT010000019.1"/>
</dbReference>
<evidence type="ECO:0000313" key="2">
    <source>
        <dbReference type="EMBL" id="MDC8774306.1"/>
    </source>
</evidence>
<feature type="domain" description="Transposase DDE" evidence="1">
    <location>
        <begin position="2"/>
        <end position="36"/>
    </location>
</feature>
<evidence type="ECO:0000259" key="1">
    <source>
        <dbReference type="Pfam" id="PF13751"/>
    </source>
</evidence>
<accession>A0ABT5KKA7</accession>
<dbReference type="Pfam" id="PF13751">
    <property type="entry name" value="DDE_Tnp_1_6"/>
    <property type="match status" value="1"/>
</dbReference>
<gene>
    <name evidence="2" type="ORF">PRZ03_22305</name>
</gene>
<proteinExistence type="predicted"/>
<protein>
    <submittedName>
        <fullName evidence="2">Transposase</fullName>
    </submittedName>
</protein>
<dbReference type="InterPro" id="IPR025668">
    <property type="entry name" value="Tnp_DDE_dom"/>
</dbReference>
<name>A0ABT5KKA7_9BURK</name>
<reference evidence="2 3" key="1">
    <citation type="submission" date="2022-10" db="EMBL/GenBank/DDBJ databases">
        <title>Paucibacter sp. hw1 Genome sequencing.</title>
        <authorList>
            <person name="Park S."/>
        </authorList>
    </citation>
    <scope>NUCLEOTIDE SEQUENCE [LARGE SCALE GENOMIC DNA]</scope>
    <source>
        <strain evidence="3">hw1</strain>
    </source>
</reference>
<keyword evidence="3" id="KW-1185">Reference proteome</keyword>
<dbReference type="Proteomes" id="UP001221189">
    <property type="component" value="Unassembled WGS sequence"/>
</dbReference>
<comment type="caution">
    <text evidence="2">The sequence shown here is derived from an EMBL/GenBank/DDBJ whole genome shotgun (WGS) entry which is preliminary data.</text>
</comment>
<sequence length="36" mass="4192">MYSQRLGTVEPVFANLRHNKRLTRLNHRGQAKVTAQ</sequence>
<dbReference type="EMBL" id="JAQQXT010000019">
    <property type="protein sequence ID" value="MDC8774306.1"/>
    <property type="molecule type" value="Genomic_DNA"/>
</dbReference>
<organism evidence="2 3">
    <name type="scientific">Roseateles albus</name>
    <dbReference type="NCBI Taxonomy" id="2987525"/>
    <lineage>
        <taxon>Bacteria</taxon>
        <taxon>Pseudomonadati</taxon>
        <taxon>Pseudomonadota</taxon>
        <taxon>Betaproteobacteria</taxon>
        <taxon>Burkholderiales</taxon>
        <taxon>Sphaerotilaceae</taxon>
        <taxon>Roseateles</taxon>
    </lineage>
</organism>